<evidence type="ECO:0000313" key="1">
    <source>
        <dbReference type="Proteomes" id="UP000887576"/>
    </source>
</evidence>
<evidence type="ECO:0000313" key="2">
    <source>
        <dbReference type="WBParaSite" id="JU765_v2.g2958.t1"/>
    </source>
</evidence>
<dbReference type="Proteomes" id="UP000887576">
    <property type="component" value="Unplaced"/>
</dbReference>
<protein>
    <submittedName>
        <fullName evidence="2">Glycerol-3-phosphate dehydrogenase [NAD(+)]</fullName>
    </submittedName>
</protein>
<organism evidence="1 2">
    <name type="scientific">Panagrolaimus sp. JU765</name>
    <dbReference type="NCBI Taxonomy" id="591449"/>
    <lineage>
        <taxon>Eukaryota</taxon>
        <taxon>Metazoa</taxon>
        <taxon>Ecdysozoa</taxon>
        <taxon>Nematoda</taxon>
        <taxon>Chromadorea</taxon>
        <taxon>Rhabditida</taxon>
        <taxon>Tylenchina</taxon>
        <taxon>Panagrolaimomorpha</taxon>
        <taxon>Panagrolaimoidea</taxon>
        <taxon>Panagrolaimidae</taxon>
        <taxon>Panagrolaimus</taxon>
    </lineage>
</organism>
<sequence length="408" mass="44606">MVLLSRFSGLISFKPVIFLKNASRAFHVRELLQNLSVNLAGSFRSSSSKALFSRANIMAPKKVALVGSGNWGSAIAGIVGITTKDNPELFDSRVTMWVFEEMVDGRKLSEIINTEHENVKYLPGKKLPENVVAVTDVVEASKDADILIFVIPHQFVTRVCQQLAGKIKKDAIAVSLIKGLSTVPCEGIKLVSDEIKEILNIEVTVLMGANLAPEVANDNYCEATIGTRKKEENGALLKALFHTKNFRINVVDDCAAVELCGALKNIVACGAGFADGLGYGDNTKAAIIRLGMMEIVKFVNQFYPGAKLSTFFESCGLADLVTTCYGGRNRRVSEAFVKEKKSMAEIEKELLNGQSAQGPLTAREVYELLEKTKSLDDYPLFVAVDQICLGKMPPQELIDCLRSHPEHD</sequence>
<accession>A0AC34R2F7</accession>
<proteinExistence type="predicted"/>
<dbReference type="WBParaSite" id="JU765_v2.g2958.t1">
    <property type="protein sequence ID" value="JU765_v2.g2958.t1"/>
    <property type="gene ID" value="JU765_v2.g2958"/>
</dbReference>
<name>A0AC34R2F7_9BILA</name>
<reference evidence="2" key="1">
    <citation type="submission" date="2022-11" db="UniProtKB">
        <authorList>
            <consortium name="WormBaseParasite"/>
        </authorList>
    </citation>
    <scope>IDENTIFICATION</scope>
</reference>